<keyword evidence="10" id="KW-0378">Hydrolase</keyword>
<proteinExistence type="inferred from homology"/>
<feature type="binding site" evidence="8">
    <location>
        <position position="115"/>
    </location>
    <ligand>
        <name>Fe cation</name>
        <dbReference type="ChEBI" id="CHEBI:24875"/>
    </ligand>
</feature>
<dbReference type="Pfam" id="PF00814">
    <property type="entry name" value="TsaD"/>
    <property type="match status" value="1"/>
</dbReference>
<dbReference type="InterPro" id="IPR022450">
    <property type="entry name" value="TsaD"/>
</dbReference>
<comment type="subcellular location">
    <subcellularLocation>
        <location evidence="8">Cytoplasm</location>
    </subcellularLocation>
</comment>
<dbReference type="Gene3D" id="3.30.420.40">
    <property type="match status" value="2"/>
</dbReference>
<dbReference type="eggNOG" id="COG0533">
    <property type="taxonomic scope" value="Bacteria"/>
</dbReference>
<dbReference type="EC" id="2.3.1.234" evidence="8"/>
<dbReference type="FunFam" id="3.30.420.40:FF:000012">
    <property type="entry name" value="tRNA N6-adenosine threonylcarbamoyltransferase"/>
    <property type="match status" value="1"/>
</dbReference>
<dbReference type="AlphaFoldDB" id="E3H748"/>
<dbReference type="GO" id="GO:0061711">
    <property type="term" value="F:tRNA N(6)-L-threonylcarbamoyladenine synthase activity"/>
    <property type="evidence" value="ECO:0007669"/>
    <property type="project" value="UniProtKB-EC"/>
</dbReference>
<dbReference type="PANTHER" id="PTHR11735">
    <property type="entry name" value="TRNA N6-ADENOSINE THREONYLCARBAMOYLTRANSFERASE"/>
    <property type="match status" value="1"/>
</dbReference>
<sequence length="337" mass="36567">MIILGIETSCDETSVSVVKDGKEILSNIISSQIEIHKEYGGVVPEIASRHHIKNIAAIMEESLSEAKVTLDDIDYIAVTYAPGLIGALLVGLSFAKGISYAHDIPIIPVHHIKGHIYSNFVENDVKLPLIALVVSGGHTNIVHIDENHKFTNLGGTLDDAVGESYDKVSRVMGLGYPGGPVIDKLAYLGDKDSIKMPEPKVGEYDFSFSGIKTSVINYVNKMKMKGETFREEDLAAAFQHKVVEILCKKTIGAAVEKKVNNIVIAGGVAANSLLRKELKEKAKKSGIEVYYPSMGLCTDNAAMIAVAGYYKVTYGDEKNKFGDLRLNGIATLPIDRD</sequence>
<comment type="catalytic activity">
    <reaction evidence="7 8">
        <text>L-threonylcarbamoyladenylate + adenosine(37) in tRNA = N(6)-L-threonylcarbamoyladenosine(37) in tRNA + AMP + H(+)</text>
        <dbReference type="Rhea" id="RHEA:37059"/>
        <dbReference type="Rhea" id="RHEA-COMP:10162"/>
        <dbReference type="Rhea" id="RHEA-COMP:10163"/>
        <dbReference type="ChEBI" id="CHEBI:15378"/>
        <dbReference type="ChEBI" id="CHEBI:73682"/>
        <dbReference type="ChEBI" id="CHEBI:74411"/>
        <dbReference type="ChEBI" id="CHEBI:74418"/>
        <dbReference type="ChEBI" id="CHEBI:456215"/>
        <dbReference type="EC" id="2.3.1.234"/>
    </reaction>
</comment>
<dbReference type="STRING" id="572544.Ilyop_0155"/>
<reference evidence="10 11" key="1">
    <citation type="journal article" date="2010" name="Stand. Genomic Sci.">
        <title>Complete genome sequence of Ilyobacter polytropus type strain (CuHbu1).</title>
        <authorList>
            <person name="Sikorski J."/>
            <person name="Chertkov O."/>
            <person name="Lapidus A."/>
            <person name="Nolan M."/>
            <person name="Lucas S."/>
            <person name="Del Rio T.G."/>
            <person name="Tice H."/>
            <person name="Cheng J.F."/>
            <person name="Tapia R."/>
            <person name="Han C."/>
            <person name="Goodwin L."/>
            <person name="Pitluck S."/>
            <person name="Liolios K."/>
            <person name="Ivanova N."/>
            <person name="Mavromatis K."/>
            <person name="Mikhailova N."/>
            <person name="Pati A."/>
            <person name="Chen A."/>
            <person name="Palaniappan K."/>
            <person name="Land M."/>
            <person name="Hauser L."/>
            <person name="Chang Y.J."/>
            <person name="Jeffries C.D."/>
            <person name="Brambilla E."/>
            <person name="Yasawong M."/>
            <person name="Rohde M."/>
            <person name="Pukall R."/>
            <person name="Spring S."/>
            <person name="Goker M."/>
            <person name="Woyke T."/>
            <person name="Bristow J."/>
            <person name="Eisen J.A."/>
            <person name="Markowitz V."/>
            <person name="Hugenholtz P."/>
            <person name="Kyrpides N.C."/>
            <person name="Klenk H.P."/>
        </authorList>
    </citation>
    <scope>NUCLEOTIDE SEQUENCE [LARGE SCALE GENOMIC DNA]</scope>
    <source>
        <strain evidence="11">ATCC 51220 / DSM 2926 / LMG 16218 / CuHBu1</strain>
    </source>
</reference>
<evidence type="ECO:0000256" key="3">
    <source>
        <dbReference type="ARBA" id="ARBA00022694"/>
    </source>
</evidence>
<evidence type="ECO:0000256" key="6">
    <source>
        <dbReference type="ARBA" id="ARBA00023315"/>
    </source>
</evidence>
<evidence type="ECO:0000256" key="7">
    <source>
        <dbReference type="ARBA" id="ARBA00048117"/>
    </source>
</evidence>
<dbReference type="GO" id="GO:0016787">
    <property type="term" value="F:hydrolase activity"/>
    <property type="evidence" value="ECO:0007669"/>
    <property type="project" value="UniProtKB-KW"/>
</dbReference>
<dbReference type="CDD" id="cd24133">
    <property type="entry name" value="ASKHA_NBD_TsaD_bac"/>
    <property type="match status" value="1"/>
</dbReference>
<dbReference type="InterPro" id="IPR017860">
    <property type="entry name" value="Peptidase_M22_CS"/>
</dbReference>
<keyword evidence="2 8" id="KW-0808">Transferase</keyword>
<dbReference type="HAMAP" id="MF_01445">
    <property type="entry name" value="TsaD"/>
    <property type="match status" value="1"/>
</dbReference>
<keyword evidence="6 8" id="KW-0012">Acyltransferase</keyword>
<dbReference type="SUPFAM" id="SSF53067">
    <property type="entry name" value="Actin-like ATPase domain"/>
    <property type="match status" value="2"/>
</dbReference>
<dbReference type="EMBL" id="CP002281">
    <property type="protein sequence ID" value="ADO81944.1"/>
    <property type="molecule type" value="Genomic_DNA"/>
</dbReference>
<feature type="binding site" evidence="8">
    <location>
        <position position="271"/>
    </location>
    <ligand>
        <name>substrate</name>
    </ligand>
</feature>
<gene>
    <name evidence="8" type="primary">tsaD</name>
    <name evidence="10" type="ordered locus">Ilyop_0155</name>
</gene>
<feature type="binding site" evidence="8">
    <location>
        <position position="166"/>
    </location>
    <ligand>
        <name>substrate</name>
    </ligand>
</feature>
<dbReference type="PROSITE" id="PS01016">
    <property type="entry name" value="GLYCOPROTEASE"/>
    <property type="match status" value="1"/>
</dbReference>
<keyword evidence="1 8" id="KW-0963">Cytoplasm</keyword>
<dbReference type="PRINTS" id="PR00789">
    <property type="entry name" value="OSIALOPTASE"/>
</dbReference>
<dbReference type="RefSeq" id="WP_013386615.1">
    <property type="nucleotide sequence ID" value="NC_014632.1"/>
</dbReference>
<dbReference type="OrthoDB" id="9806197at2"/>
<dbReference type="GO" id="GO:0002949">
    <property type="term" value="P:tRNA threonylcarbamoyladenosine modification"/>
    <property type="evidence" value="ECO:0007669"/>
    <property type="project" value="UniProtKB-UniRule"/>
</dbReference>
<comment type="function">
    <text evidence="8">Required for the formation of a threonylcarbamoyl group on adenosine at position 37 (t(6)A37) in tRNAs that read codons beginning with adenine. Is involved in the transfer of the threonylcarbamoyl moiety of threonylcarbamoyl-AMP (TC-AMP) to the N6 group of A37, together with TsaE and TsaB. TsaD likely plays a direct catalytic role in this reaction.</text>
</comment>
<dbReference type="FunFam" id="3.30.420.40:FF:000040">
    <property type="entry name" value="tRNA N6-adenosine threonylcarbamoyltransferase"/>
    <property type="match status" value="1"/>
</dbReference>
<dbReference type="PANTHER" id="PTHR11735:SF6">
    <property type="entry name" value="TRNA N6-ADENOSINE THREONYLCARBAMOYLTRANSFERASE, MITOCHONDRIAL"/>
    <property type="match status" value="1"/>
</dbReference>
<keyword evidence="3 8" id="KW-0819">tRNA processing</keyword>
<dbReference type="InterPro" id="IPR043129">
    <property type="entry name" value="ATPase_NBD"/>
</dbReference>
<dbReference type="NCBIfam" id="TIGR00329">
    <property type="entry name" value="gcp_kae1"/>
    <property type="match status" value="1"/>
</dbReference>
<evidence type="ECO:0000256" key="5">
    <source>
        <dbReference type="ARBA" id="ARBA00023004"/>
    </source>
</evidence>
<evidence type="ECO:0000256" key="2">
    <source>
        <dbReference type="ARBA" id="ARBA00022679"/>
    </source>
</evidence>
<dbReference type="NCBIfam" id="TIGR03723">
    <property type="entry name" value="T6A_TsaD_YgjD"/>
    <property type="match status" value="1"/>
</dbReference>
<dbReference type="KEGG" id="ipo:Ilyop_0155"/>
<dbReference type="Proteomes" id="UP000006875">
    <property type="component" value="Chromosome"/>
</dbReference>
<name>E3H748_ILYPC</name>
<evidence type="ECO:0000256" key="1">
    <source>
        <dbReference type="ARBA" id="ARBA00022490"/>
    </source>
</evidence>
<dbReference type="GO" id="GO:0005506">
    <property type="term" value="F:iron ion binding"/>
    <property type="evidence" value="ECO:0007669"/>
    <property type="project" value="UniProtKB-UniRule"/>
</dbReference>
<keyword evidence="5 8" id="KW-0408">Iron</keyword>
<feature type="binding site" evidence="8">
    <location>
        <position position="179"/>
    </location>
    <ligand>
        <name>substrate</name>
    </ligand>
</feature>
<protein>
    <recommendedName>
        <fullName evidence="8">tRNA N6-adenosine threonylcarbamoyltransferase</fullName>
        <ecNumber evidence="8">2.3.1.234</ecNumber>
    </recommendedName>
    <alternativeName>
        <fullName evidence="8">N6-L-threonylcarbamoyladenine synthase</fullName>
        <shortName evidence="8">t(6)A synthase</shortName>
    </alternativeName>
    <alternativeName>
        <fullName evidence="8">t(6)A37 threonylcarbamoyladenosine biosynthesis protein TsaD</fullName>
    </alternativeName>
    <alternativeName>
        <fullName evidence="8">tRNA threonylcarbamoyladenosine biosynthesis protein TsaD</fullName>
    </alternativeName>
</protein>
<evidence type="ECO:0000256" key="8">
    <source>
        <dbReference type="HAMAP-Rule" id="MF_01445"/>
    </source>
</evidence>
<feature type="binding site" evidence="8">
    <location>
        <position position="111"/>
    </location>
    <ligand>
        <name>Fe cation</name>
        <dbReference type="ChEBI" id="CHEBI:24875"/>
    </ligand>
</feature>
<evidence type="ECO:0000313" key="10">
    <source>
        <dbReference type="EMBL" id="ADO81944.1"/>
    </source>
</evidence>
<keyword evidence="11" id="KW-1185">Reference proteome</keyword>
<evidence type="ECO:0000256" key="4">
    <source>
        <dbReference type="ARBA" id="ARBA00022723"/>
    </source>
</evidence>
<organism evidence="10 11">
    <name type="scientific">Ilyobacter polytropus (strain ATCC 51220 / DSM 2926 / LMG 16218 / CuHBu1)</name>
    <dbReference type="NCBI Taxonomy" id="572544"/>
    <lineage>
        <taxon>Bacteria</taxon>
        <taxon>Fusobacteriati</taxon>
        <taxon>Fusobacteriota</taxon>
        <taxon>Fusobacteriia</taxon>
        <taxon>Fusobacteriales</taxon>
        <taxon>Fusobacteriaceae</taxon>
        <taxon>Ilyobacter</taxon>
    </lineage>
</organism>
<comment type="cofactor">
    <cofactor evidence="8">
        <name>Fe(2+)</name>
        <dbReference type="ChEBI" id="CHEBI:29033"/>
    </cofactor>
    <text evidence="8">Binds 1 Fe(2+) ion per subunit.</text>
</comment>
<evidence type="ECO:0000313" key="11">
    <source>
        <dbReference type="Proteomes" id="UP000006875"/>
    </source>
</evidence>
<comment type="similarity">
    <text evidence="8">Belongs to the KAE1 / TsaD family.</text>
</comment>
<keyword evidence="4 8" id="KW-0479">Metal-binding</keyword>
<dbReference type="InterPro" id="IPR000905">
    <property type="entry name" value="Gcp-like_dom"/>
</dbReference>
<feature type="binding site" evidence="8">
    <location>
        <position position="183"/>
    </location>
    <ligand>
        <name>substrate</name>
    </ligand>
</feature>
<dbReference type="HOGENOM" id="CLU_023208_0_2_0"/>
<evidence type="ECO:0000259" key="9">
    <source>
        <dbReference type="Pfam" id="PF00814"/>
    </source>
</evidence>
<feature type="binding site" evidence="8">
    <location>
        <position position="299"/>
    </location>
    <ligand>
        <name>Fe cation</name>
        <dbReference type="ChEBI" id="CHEBI:24875"/>
    </ligand>
</feature>
<feature type="binding site" evidence="8">
    <location>
        <begin position="133"/>
        <end position="137"/>
    </location>
    <ligand>
        <name>substrate</name>
    </ligand>
</feature>
<dbReference type="InterPro" id="IPR017861">
    <property type="entry name" value="KAE1/TsaD"/>
</dbReference>
<feature type="domain" description="Gcp-like" evidence="9">
    <location>
        <begin position="23"/>
        <end position="305"/>
    </location>
</feature>
<accession>E3H748</accession>
<dbReference type="GO" id="GO:0005737">
    <property type="term" value="C:cytoplasm"/>
    <property type="evidence" value="ECO:0007669"/>
    <property type="project" value="UniProtKB-SubCell"/>
</dbReference>